<keyword evidence="5" id="KW-0067">ATP-binding</keyword>
<dbReference type="AlphaFoldDB" id="A0A239PL96"/>
<keyword evidence="4" id="KW-0547">Nucleotide-binding</keyword>
<dbReference type="GO" id="GO:0030257">
    <property type="term" value="C:type III protein secretion system complex"/>
    <property type="evidence" value="ECO:0007669"/>
    <property type="project" value="InterPro"/>
</dbReference>
<dbReference type="GO" id="GO:0016887">
    <property type="term" value="F:ATP hydrolysis activity"/>
    <property type="evidence" value="ECO:0007669"/>
    <property type="project" value="InterPro"/>
</dbReference>
<keyword evidence="3" id="KW-0963">Cytoplasm</keyword>
<dbReference type="SMART" id="SM00382">
    <property type="entry name" value="AAA"/>
    <property type="match status" value="1"/>
</dbReference>
<dbReference type="InterPro" id="IPR003593">
    <property type="entry name" value="AAA+_ATPase"/>
</dbReference>
<proteinExistence type="predicted"/>
<organism evidence="10 11">
    <name type="scientific">Amphiplicatus metriothermophilus</name>
    <dbReference type="NCBI Taxonomy" id="1519374"/>
    <lineage>
        <taxon>Bacteria</taxon>
        <taxon>Pseudomonadati</taxon>
        <taxon>Pseudomonadota</taxon>
        <taxon>Alphaproteobacteria</taxon>
        <taxon>Parvularculales</taxon>
        <taxon>Parvularculaceae</taxon>
        <taxon>Amphiplicatus</taxon>
    </lineage>
</organism>
<dbReference type="InterPro" id="IPR050053">
    <property type="entry name" value="ATPase_alpha/beta_chains"/>
</dbReference>
<feature type="domain" description="AAA+ ATPase" evidence="9">
    <location>
        <begin position="158"/>
        <end position="342"/>
    </location>
</feature>
<keyword evidence="6" id="KW-0653">Protein transport</keyword>
<dbReference type="InterPro" id="IPR000194">
    <property type="entry name" value="ATPase_F1/V1/A1_a/bsu_nucl-bd"/>
</dbReference>
<evidence type="ECO:0000313" key="11">
    <source>
        <dbReference type="Proteomes" id="UP000198346"/>
    </source>
</evidence>
<dbReference type="GO" id="GO:0005737">
    <property type="term" value="C:cytoplasm"/>
    <property type="evidence" value="ECO:0007669"/>
    <property type="project" value="UniProtKB-SubCell"/>
</dbReference>
<keyword evidence="7" id="KW-1278">Translocase</keyword>
<dbReference type="PANTHER" id="PTHR15184:SF9">
    <property type="entry name" value="SPI-1 TYPE 3 SECRETION SYSTEM ATPASE"/>
    <property type="match status" value="1"/>
</dbReference>
<dbReference type="GO" id="GO:0008564">
    <property type="term" value="F:protein-exporting ATPase activity"/>
    <property type="evidence" value="ECO:0007669"/>
    <property type="project" value="UniProtKB-EC"/>
</dbReference>
<dbReference type="Proteomes" id="UP000198346">
    <property type="component" value="Unassembled WGS sequence"/>
</dbReference>
<evidence type="ECO:0000256" key="4">
    <source>
        <dbReference type="ARBA" id="ARBA00022741"/>
    </source>
</evidence>
<evidence type="ECO:0000256" key="2">
    <source>
        <dbReference type="ARBA" id="ARBA00022448"/>
    </source>
</evidence>
<dbReference type="SUPFAM" id="SSF52540">
    <property type="entry name" value="P-loop containing nucleoside triphosphate hydrolases"/>
    <property type="match status" value="1"/>
</dbReference>
<evidence type="ECO:0000256" key="1">
    <source>
        <dbReference type="ARBA" id="ARBA00004496"/>
    </source>
</evidence>
<dbReference type="InterPro" id="IPR005714">
    <property type="entry name" value="ATPase_T3SS_FliI/YscN"/>
</dbReference>
<evidence type="ECO:0000256" key="8">
    <source>
        <dbReference type="ARBA" id="ARBA00034006"/>
    </source>
</evidence>
<dbReference type="GO" id="GO:0005524">
    <property type="term" value="F:ATP binding"/>
    <property type="evidence" value="ECO:0007669"/>
    <property type="project" value="UniProtKB-KW"/>
</dbReference>
<sequence length="441" mass="46189">MMKPAMLLEETARGAAAAITPAKIWGRVAAVDGGALRVAGLEGRARVGDAVEIGGVLAGEVIAIDGQSVVVMPSMPVHGIAAGARAYIRPDEGAWPCEAWLGRVLDAFGRAFDGTPAPRGASPRPLAPPALPVSARRSLGPRLNTGLAAFDTFLPLCRGQRIGLFAGSGVGKSTLLADLARGVEADVAVLALIGERSREVREFVEETLGPEGRKRAVVIVSTCDDPAPVKRRAALLAMTAAEYFRDQGRHVLFVFDSVTRFAEAYREIGLTAGETPSLRAYPPSTFRTVAALAERAGPGAGTAGDITAIFSVLVAGSDMDEPIADMMRGILDGHVVLERAIAERGRFPAIDIRRSVSRSLPRAASEEENRLLAEGRALIAAYEEAAAMIQTGLYAKGGDPVIDRAIDVWPALDAFVAGKSGGCEEAFARLSSILSASRSAD</sequence>
<dbReference type="InterPro" id="IPR040627">
    <property type="entry name" value="T3SS_ATPase_C"/>
</dbReference>
<keyword evidence="2" id="KW-0813">Transport</keyword>
<dbReference type="PANTHER" id="PTHR15184">
    <property type="entry name" value="ATP SYNTHASE"/>
    <property type="match status" value="1"/>
</dbReference>
<dbReference type="InterPro" id="IPR020003">
    <property type="entry name" value="ATPase_a/bsu_AS"/>
</dbReference>
<evidence type="ECO:0000256" key="3">
    <source>
        <dbReference type="ARBA" id="ARBA00022490"/>
    </source>
</evidence>
<evidence type="ECO:0000313" key="10">
    <source>
        <dbReference type="EMBL" id="SNT68335.1"/>
    </source>
</evidence>
<accession>A0A239PL96</accession>
<evidence type="ECO:0000256" key="6">
    <source>
        <dbReference type="ARBA" id="ARBA00022927"/>
    </source>
</evidence>
<reference evidence="10 11" key="1">
    <citation type="submission" date="2017-07" db="EMBL/GenBank/DDBJ databases">
        <authorList>
            <person name="Sun Z.S."/>
            <person name="Albrecht U."/>
            <person name="Echele G."/>
            <person name="Lee C.C."/>
        </authorList>
    </citation>
    <scope>NUCLEOTIDE SEQUENCE [LARGE SCALE GENOMIC DNA]</scope>
    <source>
        <strain evidence="10 11">CGMCC 1.12710</strain>
    </source>
</reference>
<protein>
    <submittedName>
        <fullName evidence="10">Flagellum-specific ATP synthase</fullName>
    </submittedName>
</protein>
<dbReference type="InterPro" id="IPR027417">
    <property type="entry name" value="P-loop_NTPase"/>
</dbReference>
<evidence type="ECO:0000256" key="7">
    <source>
        <dbReference type="ARBA" id="ARBA00022967"/>
    </source>
</evidence>
<dbReference type="GO" id="GO:0046933">
    <property type="term" value="F:proton-transporting ATP synthase activity, rotational mechanism"/>
    <property type="evidence" value="ECO:0007669"/>
    <property type="project" value="TreeGrafter"/>
</dbReference>
<evidence type="ECO:0000259" key="9">
    <source>
        <dbReference type="SMART" id="SM00382"/>
    </source>
</evidence>
<dbReference type="GO" id="GO:0030254">
    <property type="term" value="P:protein secretion by the type III secretion system"/>
    <property type="evidence" value="ECO:0007669"/>
    <property type="project" value="InterPro"/>
</dbReference>
<evidence type="ECO:0000256" key="5">
    <source>
        <dbReference type="ARBA" id="ARBA00022840"/>
    </source>
</evidence>
<dbReference type="PROSITE" id="PS00152">
    <property type="entry name" value="ATPASE_ALPHA_BETA"/>
    <property type="match status" value="1"/>
</dbReference>
<comment type="subcellular location">
    <subcellularLocation>
        <location evidence="1">Cytoplasm</location>
    </subcellularLocation>
</comment>
<gene>
    <name evidence="10" type="ORF">SAMN06297382_0837</name>
</gene>
<dbReference type="Gene3D" id="3.40.50.12240">
    <property type="match status" value="1"/>
</dbReference>
<dbReference type="EMBL" id="FZQA01000001">
    <property type="protein sequence ID" value="SNT68335.1"/>
    <property type="molecule type" value="Genomic_DNA"/>
</dbReference>
<name>A0A239PL96_9PROT</name>
<dbReference type="NCBIfam" id="TIGR01026">
    <property type="entry name" value="fliI_yscN"/>
    <property type="match status" value="1"/>
</dbReference>
<dbReference type="Pfam" id="PF18269">
    <property type="entry name" value="T3SS_ATPase_C"/>
    <property type="match status" value="1"/>
</dbReference>
<comment type="catalytic activity">
    <reaction evidence="8">
        <text>ATP + H2O + cellular proteinSide 1 = ADP + phosphate + cellular proteinSide 2.</text>
        <dbReference type="EC" id="7.4.2.8"/>
    </reaction>
</comment>
<keyword evidence="11" id="KW-1185">Reference proteome</keyword>
<dbReference type="Pfam" id="PF00006">
    <property type="entry name" value="ATP-synt_ab"/>
    <property type="match status" value="1"/>
</dbReference>